<evidence type="ECO:0000313" key="1">
    <source>
        <dbReference type="EMBL" id="PAA75199.1"/>
    </source>
</evidence>
<keyword evidence="2" id="KW-1185">Reference proteome</keyword>
<sequence>SCASPTLGMSGPTSFPDFRPTELSLLCSEAESQMQRTLKGLHQAILVRQAALRRAARRSANEGAQDNETPEMRRRRLLDELRHGQAMAELAARQGDTEEAAYRVERERQLKAELDEAESEANQPDGGWAVGVGVNKNLLSAAFTEAVDEFQTQLLVELRQAGSVLAEQEVKELAADSNLGL</sequence>
<dbReference type="Proteomes" id="UP000215902">
    <property type="component" value="Unassembled WGS sequence"/>
</dbReference>
<evidence type="ECO:0000313" key="2">
    <source>
        <dbReference type="Proteomes" id="UP000215902"/>
    </source>
</evidence>
<dbReference type="AlphaFoldDB" id="A0A267FQ77"/>
<dbReference type="EMBL" id="NIVC01000897">
    <property type="protein sequence ID" value="PAA75199.1"/>
    <property type="molecule type" value="Genomic_DNA"/>
</dbReference>
<name>A0A267FQ77_9PLAT</name>
<accession>A0A267FQ77</accession>
<proteinExistence type="predicted"/>
<protein>
    <submittedName>
        <fullName evidence="1">Uncharacterized protein</fullName>
    </submittedName>
</protein>
<comment type="caution">
    <text evidence="1">The sequence shown here is derived from an EMBL/GenBank/DDBJ whole genome shotgun (WGS) entry which is preliminary data.</text>
</comment>
<reference evidence="1 2" key="1">
    <citation type="submission" date="2017-06" db="EMBL/GenBank/DDBJ databases">
        <title>A platform for efficient transgenesis in Macrostomum lignano, a flatworm model organism for stem cell research.</title>
        <authorList>
            <person name="Berezikov E."/>
        </authorList>
    </citation>
    <scope>NUCLEOTIDE SEQUENCE [LARGE SCALE GENOMIC DNA]</scope>
    <source>
        <strain evidence="1">DV1</strain>
        <tissue evidence="1">Whole organism</tissue>
    </source>
</reference>
<organism evidence="1 2">
    <name type="scientific">Macrostomum lignano</name>
    <dbReference type="NCBI Taxonomy" id="282301"/>
    <lineage>
        <taxon>Eukaryota</taxon>
        <taxon>Metazoa</taxon>
        <taxon>Spiralia</taxon>
        <taxon>Lophotrochozoa</taxon>
        <taxon>Platyhelminthes</taxon>
        <taxon>Rhabditophora</taxon>
        <taxon>Macrostomorpha</taxon>
        <taxon>Macrostomida</taxon>
        <taxon>Macrostomidae</taxon>
        <taxon>Macrostomum</taxon>
    </lineage>
</organism>
<feature type="non-terminal residue" evidence="1">
    <location>
        <position position="1"/>
    </location>
</feature>
<gene>
    <name evidence="1" type="ORF">BOX15_Mlig009821g2</name>
</gene>